<reference evidence="1 2" key="1">
    <citation type="submission" date="2020-10" db="EMBL/GenBank/DDBJ databases">
        <title>The Coptis chinensis genome and diversification of protoberbering-type alkaloids.</title>
        <authorList>
            <person name="Wang B."/>
            <person name="Shu S."/>
            <person name="Song C."/>
            <person name="Liu Y."/>
        </authorList>
    </citation>
    <scope>NUCLEOTIDE SEQUENCE [LARGE SCALE GENOMIC DNA]</scope>
    <source>
        <strain evidence="1">HL-2020</strain>
        <tissue evidence="1">Leaf</tissue>
    </source>
</reference>
<dbReference type="AlphaFoldDB" id="A0A835H2G8"/>
<keyword evidence="2" id="KW-1185">Reference proteome</keyword>
<sequence>MCYLGGESAALSRVNEYFWSKDLIRIYKETRNGMLGPDYSTKFSLWLASGCLSPRLVFEEDLRLSLSAVAVKFLNIEDLQGHRNGWCYANMQPQERAFVKALLSPESEHAVVQHEGCDWLFALIGGTGTNYKHSLCNLGGIRRLCSENLLGVSRHKLKLHVNELLLSSSRTGGQLHSPLASKHVFLAFFRHHKKNTVIVIMADALLIWW</sequence>
<dbReference type="OrthoDB" id="435881at2759"/>
<evidence type="ECO:0000313" key="1">
    <source>
        <dbReference type="EMBL" id="KAF9590358.1"/>
    </source>
</evidence>
<name>A0A835H2G8_9MAGN</name>
<accession>A0A835H2G8</accession>
<protein>
    <submittedName>
        <fullName evidence="1">Uncharacterized protein</fullName>
    </submittedName>
</protein>
<dbReference type="SUPFAM" id="SSF48173">
    <property type="entry name" value="Cryptochrome/photolyase FAD-binding domain"/>
    <property type="match status" value="1"/>
</dbReference>
<dbReference type="Gene3D" id="1.25.40.80">
    <property type="match status" value="1"/>
</dbReference>
<evidence type="ECO:0000313" key="2">
    <source>
        <dbReference type="Proteomes" id="UP000631114"/>
    </source>
</evidence>
<proteinExistence type="predicted"/>
<organism evidence="1 2">
    <name type="scientific">Coptis chinensis</name>
    <dbReference type="NCBI Taxonomy" id="261450"/>
    <lineage>
        <taxon>Eukaryota</taxon>
        <taxon>Viridiplantae</taxon>
        <taxon>Streptophyta</taxon>
        <taxon>Embryophyta</taxon>
        <taxon>Tracheophyta</taxon>
        <taxon>Spermatophyta</taxon>
        <taxon>Magnoliopsida</taxon>
        <taxon>Ranunculales</taxon>
        <taxon>Ranunculaceae</taxon>
        <taxon>Coptidoideae</taxon>
        <taxon>Coptis</taxon>
    </lineage>
</organism>
<gene>
    <name evidence="1" type="ORF">IFM89_033884</name>
</gene>
<comment type="caution">
    <text evidence="1">The sequence shown here is derived from an EMBL/GenBank/DDBJ whole genome shotgun (WGS) entry which is preliminary data.</text>
</comment>
<dbReference type="InterPro" id="IPR036134">
    <property type="entry name" value="Crypto/Photolyase_FAD-like_sf"/>
</dbReference>
<dbReference type="EMBL" id="JADFTS010000009">
    <property type="protein sequence ID" value="KAF9590358.1"/>
    <property type="molecule type" value="Genomic_DNA"/>
</dbReference>
<dbReference type="Proteomes" id="UP000631114">
    <property type="component" value="Unassembled WGS sequence"/>
</dbReference>